<keyword evidence="3" id="KW-0028">Amino-acid biosynthesis</keyword>
<dbReference type="Gene3D" id="3.40.50.720">
    <property type="entry name" value="NAD(P)-binding Rossmann-like Domain"/>
    <property type="match status" value="1"/>
</dbReference>
<dbReference type="KEGG" id="ccho:CCHOA_06385"/>
<accession>A0A3G6J6T7</accession>
<evidence type="ECO:0000256" key="2">
    <source>
        <dbReference type="ARBA" id="ARBA00012962"/>
    </source>
</evidence>
<comment type="catalytic activity">
    <reaction evidence="4">
        <text>shikimate + NADP(+) = 3-dehydroshikimate + NADPH + H(+)</text>
        <dbReference type="Rhea" id="RHEA:17737"/>
        <dbReference type="ChEBI" id="CHEBI:15378"/>
        <dbReference type="ChEBI" id="CHEBI:16630"/>
        <dbReference type="ChEBI" id="CHEBI:36208"/>
        <dbReference type="ChEBI" id="CHEBI:57783"/>
        <dbReference type="ChEBI" id="CHEBI:58349"/>
        <dbReference type="EC" id="1.1.1.25"/>
    </reaction>
</comment>
<dbReference type="GO" id="GO:0009073">
    <property type="term" value="P:aromatic amino acid family biosynthetic process"/>
    <property type="evidence" value="ECO:0007669"/>
    <property type="project" value="UniProtKB-KW"/>
</dbReference>
<dbReference type="GO" id="GO:0050661">
    <property type="term" value="F:NADP binding"/>
    <property type="evidence" value="ECO:0007669"/>
    <property type="project" value="TreeGrafter"/>
</dbReference>
<evidence type="ECO:0000259" key="7">
    <source>
        <dbReference type="Pfam" id="PF18317"/>
    </source>
</evidence>
<proteinExistence type="predicted"/>
<evidence type="ECO:0000259" key="6">
    <source>
        <dbReference type="Pfam" id="PF08501"/>
    </source>
</evidence>
<dbReference type="GO" id="GO:0009423">
    <property type="term" value="P:chorismate biosynthetic process"/>
    <property type="evidence" value="ECO:0007669"/>
    <property type="project" value="UniProtKB-UniPathway"/>
</dbReference>
<evidence type="ECO:0000313" key="9">
    <source>
        <dbReference type="Proteomes" id="UP000269019"/>
    </source>
</evidence>
<dbReference type="InterPro" id="IPR022893">
    <property type="entry name" value="Shikimate_DH_fam"/>
</dbReference>
<reference evidence="8 9" key="1">
    <citation type="submission" date="2018-11" db="EMBL/GenBank/DDBJ databases">
        <authorList>
            <person name="Kleinhagauer T."/>
            <person name="Glaeser S.P."/>
            <person name="Spergser J."/>
            <person name="Ruckert C."/>
            <person name="Kaempfer P."/>
            <person name="Busse H.-J."/>
        </authorList>
    </citation>
    <scope>NUCLEOTIDE SEQUENCE [LARGE SCALE GENOMIC DNA]</scope>
    <source>
        <strain evidence="8 9">200CH</strain>
    </source>
</reference>
<dbReference type="Pfam" id="PF01488">
    <property type="entry name" value="Shikimate_DH"/>
    <property type="match status" value="1"/>
</dbReference>
<gene>
    <name evidence="8" type="primary">aroE</name>
    <name evidence="8" type="ORF">CCHOA_06385</name>
</gene>
<keyword evidence="3" id="KW-0057">Aromatic amino acid biosynthesis</keyword>
<dbReference type="NCBIfam" id="TIGR01809">
    <property type="entry name" value="Shik-DH-AROM"/>
    <property type="match status" value="1"/>
</dbReference>
<dbReference type="EMBL" id="CP033896">
    <property type="protein sequence ID" value="AZA13676.1"/>
    <property type="molecule type" value="Genomic_DNA"/>
</dbReference>
<dbReference type="EC" id="1.1.1.25" evidence="2"/>
<dbReference type="InterPro" id="IPR013708">
    <property type="entry name" value="Shikimate_DH-bd_N"/>
</dbReference>
<dbReference type="UniPathway" id="UPA00053">
    <property type="reaction ID" value="UER00087"/>
</dbReference>
<dbReference type="RefSeq" id="WP_123930904.1">
    <property type="nucleotide sequence ID" value="NZ_CP033896.1"/>
</dbReference>
<dbReference type="PANTHER" id="PTHR21089:SF1">
    <property type="entry name" value="BIFUNCTIONAL 3-DEHYDROQUINATE DEHYDRATASE_SHIKIMATE DEHYDROGENASE, CHLOROPLASTIC"/>
    <property type="match status" value="1"/>
</dbReference>
<dbReference type="InterPro" id="IPR041121">
    <property type="entry name" value="SDH_C"/>
</dbReference>
<sequence>MGEQLRQAAVLGDPIDHSLSPVLHNAGYAALGLSNWHYDRMRCTGEMLPKLVSTAPQRFVGYSVTMPAKFAALAFASEASARARIIGSANTLLRRDDDSWFADNTDCDGISGALAGLGIDHDHPPQRAVIIGAGGTARPAVYALAALGASVITLINRRDRSAEFVDLQQQIDSELAMASFADVPALCAAADVVISTVPSQAVAGIAPEIVQAPLLDVIYHPWPTPLVAQAVATDIPVVGGHVMLAHQAYSQFTLFTGQKAPHQAMWEALTAALSLPAQ</sequence>
<dbReference type="Gene3D" id="3.40.50.10860">
    <property type="entry name" value="Leucine Dehydrogenase, chain A, domain 1"/>
    <property type="match status" value="1"/>
</dbReference>
<keyword evidence="8" id="KW-0560">Oxidoreductase</keyword>
<evidence type="ECO:0000256" key="3">
    <source>
        <dbReference type="ARBA" id="ARBA00023141"/>
    </source>
</evidence>
<dbReference type="OrthoDB" id="9776868at2"/>
<dbReference type="InterPro" id="IPR010110">
    <property type="entry name" value="Shikimate_DH_AroM-type"/>
</dbReference>
<dbReference type="SUPFAM" id="SSF53223">
    <property type="entry name" value="Aminoacid dehydrogenase-like, N-terminal domain"/>
    <property type="match status" value="1"/>
</dbReference>
<organism evidence="8 9">
    <name type="scientific">Corynebacterium choanae</name>
    <dbReference type="NCBI Taxonomy" id="1862358"/>
    <lineage>
        <taxon>Bacteria</taxon>
        <taxon>Bacillati</taxon>
        <taxon>Actinomycetota</taxon>
        <taxon>Actinomycetes</taxon>
        <taxon>Mycobacteriales</taxon>
        <taxon>Corynebacteriaceae</taxon>
        <taxon>Corynebacterium</taxon>
    </lineage>
</organism>
<dbReference type="GO" id="GO:0005829">
    <property type="term" value="C:cytosol"/>
    <property type="evidence" value="ECO:0007669"/>
    <property type="project" value="TreeGrafter"/>
</dbReference>
<evidence type="ECO:0000256" key="1">
    <source>
        <dbReference type="ARBA" id="ARBA00004871"/>
    </source>
</evidence>
<dbReference type="NCBIfam" id="NF001311">
    <property type="entry name" value="PRK00258.1-3"/>
    <property type="match status" value="1"/>
</dbReference>
<feature type="domain" description="Quinate/shikimate 5-dehydrogenase/glutamyl-tRNA reductase" evidence="5">
    <location>
        <begin position="126"/>
        <end position="200"/>
    </location>
</feature>
<evidence type="ECO:0000259" key="5">
    <source>
        <dbReference type="Pfam" id="PF01488"/>
    </source>
</evidence>
<feature type="domain" description="Shikimate dehydrogenase substrate binding N-terminal" evidence="6">
    <location>
        <begin position="10"/>
        <end position="92"/>
    </location>
</feature>
<keyword evidence="9" id="KW-1185">Reference proteome</keyword>
<dbReference type="Pfam" id="PF08501">
    <property type="entry name" value="Shikimate_dh_N"/>
    <property type="match status" value="1"/>
</dbReference>
<dbReference type="SUPFAM" id="SSF51735">
    <property type="entry name" value="NAD(P)-binding Rossmann-fold domains"/>
    <property type="match status" value="1"/>
</dbReference>
<dbReference type="InterPro" id="IPR046346">
    <property type="entry name" value="Aminoacid_DH-like_N_sf"/>
</dbReference>
<dbReference type="AlphaFoldDB" id="A0A3G6J6T7"/>
<dbReference type="Pfam" id="PF18317">
    <property type="entry name" value="SDH_C"/>
    <property type="match status" value="1"/>
</dbReference>
<protein>
    <recommendedName>
        <fullName evidence="2">shikimate dehydrogenase (NADP(+))</fullName>
        <ecNumber evidence="2">1.1.1.25</ecNumber>
    </recommendedName>
</protein>
<name>A0A3G6J6T7_9CORY</name>
<dbReference type="PANTHER" id="PTHR21089">
    <property type="entry name" value="SHIKIMATE DEHYDROGENASE"/>
    <property type="match status" value="1"/>
</dbReference>
<feature type="domain" description="SDH C-terminal" evidence="7">
    <location>
        <begin position="240"/>
        <end position="269"/>
    </location>
</feature>
<comment type="pathway">
    <text evidence="1">Metabolic intermediate biosynthesis; chorismate biosynthesis; chorismate from D-erythrose 4-phosphate and phosphoenolpyruvate: step 4/7.</text>
</comment>
<dbReference type="GO" id="GO:0019632">
    <property type="term" value="P:shikimate metabolic process"/>
    <property type="evidence" value="ECO:0007669"/>
    <property type="project" value="TreeGrafter"/>
</dbReference>
<evidence type="ECO:0000313" key="8">
    <source>
        <dbReference type="EMBL" id="AZA13676.1"/>
    </source>
</evidence>
<dbReference type="InterPro" id="IPR036291">
    <property type="entry name" value="NAD(P)-bd_dom_sf"/>
</dbReference>
<evidence type="ECO:0000256" key="4">
    <source>
        <dbReference type="ARBA" id="ARBA00049442"/>
    </source>
</evidence>
<dbReference type="InterPro" id="IPR006151">
    <property type="entry name" value="Shikm_DH/Glu-tRNA_Rdtase"/>
</dbReference>
<dbReference type="Proteomes" id="UP000269019">
    <property type="component" value="Chromosome"/>
</dbReference>
<dbReference type="GO" id="GO:0004764">
    <property type="term" value="F:shikimate 3-dehydrogenase (NADP+) activity"/>
    <property type="evidence" value="ECO:0007669"/>
    <property type="project" value="UniProtKB-EC"/>
</dbReference>
<dbReference type="CDD" id="cd01065">
    <property type="entry name" value="NAD_bind_Shikimate_DH"/>
    <property type="match status" value="1"/>
</dbReference>